<dbReference type="Pfam" id="PF07690">
    <property type="entry name" value="MFS_1"/>
    <property type="match status" value="1"/>
</dbReference>
<evidence type="ECO:0000256" key="4">
    <source>
        <dbReference type="ARBA" id="ARBA00023136"/>
    </source>
</evidence>
<dbReference type="AlphaFoldDB" id="A0A074XZ68"/>
<protein>
    <submittedName>
        <fullName evidence="7">Serine/threonine kinase 16</fullName>
    </submittedName>
</protein>
<keyword evidence="8" id="KW-1185">Reference proteome</keyword>
<dbReference type="GO" id="GO:0022857">
    <property type="term" value="F:transmembrane transporter activity"/>
    <property type="evidence" value="ECO:0007669"/>
    <property type="project" value="InterPro"/>
</dbReference>
<reference evidence="7 8" key="1">
    <citation type="journal article" date="2014" name="BMC Genomics">
        <title>Genome sequencing of four Aureobasidium pullulans varieties: biotechnological potential, stress tolerance, and description of new species.</title>
        <authorList>
            <person name="Gostin Ar C."/>
            <person name="Ohm R.A."/>
            <person name="Kogej T."/>
            <person name="Sonjak S."/>
            <person name="Turk M."/>
            <person name="Zajc J."/>
            <person name="Zalar P."/>
            <person name="Grube M."/>
            <person name="Sun H."/>
            <person name="Han J."/>
            <person name="Sharma A."/>
            <person name="Chiniquy J."/>
            <person name="Ngan C.Y."/>
            <person name="Lipzen A."/>
            <person name="Barry K."/>
            <person name="Grigoriev I.V."/>
            <person name="Gunde-Cimerman N."/>
        </authorList>
    </citation>
    <scope>NUCLEOTIDE SEQUENCE [LARGE SCALE GENOMIC DNA]</scope>
    <source>
        <strain evidence="7 8">EXF-150</strain>
    </source>
</reference>
<feature type="transmembrane region" description="Helical" evidence="5">
    <location>
        <begin position="341"/>
        <end position="364"/>
    </location>
</feature>
<dbReference type="STRING" id="1043002.A0A074XZ68"/>
<feature type="transmembrane region" description="Helical" evidence="5">
    <location>
        <begin position="127"/>
        <end position="146"/>
    </location>
</feature>
<feature type="transmembrane region" description="Helical" evidence="5">
    <location>
        <begin position="384"/>
        <end position="406"/>
    </location>
</feature>
<dbReference type="GO" id="GO:0016301">
    <property type="term" value="F:kinase activity"/>
    <property type="evidence" value="ECO:0007669"/>
    <property type="project" value="UniProtKB-KW"/>
</dbReference>
<keyword evidence="4 5" id="KW-0472">Membrane</keyword>
<evidence type="ECO:0000313" key="7">
    <source>
        <dbReference type="EMBL" id="KEQ87272.1"/>
    </source>
</evidence>
<feature type="transmembrane region" description="Helical" evidence="5">
    <location>
        <begin position="454"/>
        <end position="476"/>
    </location>
</feature>
<dbReference type="Gene3D" id="1.20.1250.20">
    <property type="entry name" value="MFS general substrate transporter like domains"/>
    <property type="match status" value="1"/>
</dbReference>
<dbReference type="InterPro" id="IPR011701">
    <property type="entry name" value="MFS"/>
</dbReference>
<dbReference type="PANTHER" id="PTHR23502">
    <property type="entry name" value="MAJOR FACILITATOR SUPERFAMILY"/>
    <property type="match status" value="1"/>
</dbReference>
<feature type="transmembrane region" description="Helical" evidence="5">
    <location>
        <begin position="221"/>
        <end position="240"/>
    </location>
</feature>
<dbReference type="GO" id="GO:0005886">
    <property type="term" value="C:plasma membrane"/>
    <property type="evidence" value="ECO:0007669"/>
    <property type="project" value="TreeGrafter"/>
</dbReference>
<evidence type="ECO:0000256" key="2">
    <source>
        <dbReference type="ARBA" id="ARBA00022692"/>
    </source>
</evidence>
<feature type="domain" description="Major facilitator superfamily (MFS) profile" evidence="6">
    <location>
        <begin position="66"/>
        <end position="545"/>
    </location>
</feature>
<dbReference type="PANTHER" id="PTHR23502:SF149">
    <property type="entry name" value="TRANSPORTER, PUTATIVE-RELATED"/>
    <property type="match status" value="1"/>
</dbReference>
<gene>
    <name evidence="7" type="ORF">M438DRAFT_389133</name>
</gene>
<dbReference type="Proteomes" id="UP000030706">
    <property type="component" value="Unassembled WGS sequence"/>
</dbReference>
<keyword evidence="3 5" id="KW-1133">Transmembrane helix</keyword>
<dbReference type="EMBL" id="KL584977">
    <property type="protein sequence ID" value="KEQ87272.1"/>
    <property type="molecule type" value="Genomic_DNA"/>
</dbReference>
<dbReference type="OrthoDB" id="5215911at2759"/>
<comment type="subcellular location">
    <subcellularLocation>
        <location evidence="1">Membrane</location>
        <topology evidence="1">Multi-pass membrane protein</topology>
    </subcellularLocation>
</comment>
<sequence>MEMNYNDAELHRIEEELHMEILPGTEIMTDVGTHHFVKGHNGVLVPQPSDDPHDPLNWSMKWKFLAITASSLVSFSQGFGPLALAPAFGYYVEEFNCSLADAIQFTGVSILILGFSNFIWVPLSSSFGRRVVYIASQLICLASMIWRARAQTYGSFMGACVLNGLGAGPAESIQPAVIADVFFLHNRGFQNTVYWTAYMGSLMVGPIISGAMSDRLGWRSFWWLNVGLVAASLLMVIFAFPETKYHRPHPDEMPGPTTRSYDGSNSTLPVPDKLQGGHVEDIEIQQIESKSGLPELSATKTADRDPFLGKGYPSKAQWKLWQSNEHPWKSMAIDLWLPWKLFAFPIVEFAAFVCSWSCSSFLTLNLTQAQAFAAPPYNFSSESIGFFNFAILIGAIIGLATSGKLSDWVAARATKRNGGIREPEMRLIAMIPYVIVMYIGNIVAAIGMERKWPWQVIVVIAFGAAGMQVASIPSIVSTYAVDSYKPVAGPLFVAITVNKNVWGYGFSKFITPWVEKSGFIPPIMTNGSLVLLWCLFGVLFYYKGKTFRRWYVVFPHSSLHCSVVVFCSLTPSEFTGLVTPPCIKCRKSTKKKQARKGKRMR</sequence>
<keyword evidence="7" id="KW-0808">Transferase</keyword>
<feature type="transmembrane region" description="Helical" evidence="5">
    <location>
        <begin position="427"/>
        <end position="448"/>
    </location>
</feature>
<evidence type="ECO:0000259" key="6">
    <source>
        <dbReference type="PROSITE" id="PS50850"/>
    </source>
</evidence>
<feature type="transmembrane region" description="Helical" evidence="5">
    <location>
        <begin position="519"/>
        <end position="542"/>
    </location>
</feature>
<dbReference type="InterPro" id="IPR036259">
    <property type="entry name" value="MFS_trans_sf"/>
</dbReference>
<feature type="transmembrane region" description="Helical" evidence="5">
    <location>
        <begin position="192"/>
        <end position="209"/>
    </location>
</feature>
<dbReference type="GeneID" id="40751335"/>
<dbReference type="RefSeq" id="XP_029763459.1">
    <property type="nucleotide sequence ID" value="XM_029909029.1"/>
</dbReference>
<evidence type="ECO:0000256" key="1">
    <source>
        <dbReference type="ARBA" id="ARBA00004141"/>
    </source>
</evidence>
<proteinExistence type="predicted"/>
<accession>A0A074XZ68</accession>
<dbReference type="InterPro" id="IPR020846">
    <property type="entry name" value="MFS_dom"/>
</dbReference>
<evidence type="ECO:0000313" key="8">
    <source>
        <dbReference type="Proteomes" id="UP000030706"/>
    </source>
</evidence>
<feature type="transmembrane region" description="Helical" evidence="5">
    <location>
        <begin position="64"/>
        <end position="90"/>
    </location>
</feature>
<dbReference type="HOGENOM" id="CLU_008455_13_2_1"/>
<keyword evidence="7" id="KW-0418">Kinase</keyword>
<organism evidence="7 8">
    <name type="scientific">Aureobasidium pullulans EXF-150</name>
    <dbReference type="NCBI Taxonomy" id="1043002"/>
    <lineage>
        <taxon>Eukaryota</taxon>
        <taxon>Fungi</taxon>
        <taxon>Dikarya</taxon>
        <taxon>Ascomycota</taxon>
        <taxon>Pezizomycotina</taxon>
        <taxon>Dothideomycetes</taxon>
        <taxon>Dothideomycetidae</taxon>
        <taxon>Dothideales</taxon>
        <taxon>Saccotheciaceae</taxon>
        <taxon>Aureobasidium</taxon>
    </lineage>
</organism>
<evidence type="ECO:0000256" key="3">
    <source>
        <dbReference type="ARBA" id="ARBA00022989"/>
    </source>
</evidence>
<dbReference type="SUPFAM" id="SSF103473">
    <property type="entry name" value="MFS general substrate transporter"/>
    <property type="match status" value="1"/>
</dbReference>
<dbReference type="PROSITE" id="PS50850">
    <property type="entry name" value="MFS"/>
    <property type="match status" value="1"/>
</dbReference>
<evidence type="ECO:0000256" key="5">
    <source>
        <dbReference type="SAM" id="Phobius"/>
    </source>
</evidence>
<feature type="transmembrane region" description="Helical" evidence="5">
    <location>
        <begin position="102"/>
        <end position="121"/>
    </location>
</feature>
<name>A0A074XZ68_AURPU</name>
<keyword evidence="2 5" id="KW-0812">Transmembrane</keyword>